<evidence type="ECO:0000256" key="3">
    <source>
        <dbReference type="ARBA" id="ARBA00023054"/>
    </source>
</evidence>
<dbReference type="InterPro" id="IPR044607">
    <property type="entry name" value="RKD-like"/>
</dbReference>
<gene>
    <name evidence="9" type="ORF">NE237_006432</name>
</gene>
<dbReference type="PANTHER" id="PTHR46373:SF2">
    <property type="entry name" value="RWP-RK DOMAIN-CONTAINING PROTEIN"/>
    <property type="match status" value="1"/>
</dbReference>
<dbReference type="Pfam" id="PF02042">
    <property type="entry name" value="RWP-RK"/>
    <property type="match status" value="1"/>
</dbReference>
<evidence type="ECO:0000256" key="5">
    <source>
        <dbReference type="ARBA" id="ARBA00023163"/>
    </source>
</evidence>
<dbReference type="Proteomes" id="UP001141806">
    <property type="component" value="Unassembled WGS sequence"/>
</dbReference>
<comment type="function">
    <text evidence="1">Putative transcription factor.</text>
</comment>
<keyword evidence="4" id="KW-0238">DNA-binding</keyword>
<keyword evidence="3" id="KW-0175">Coiled coil</keyword>
<evidence type="ECO:0000256" key="4">
    <source>
        <dbReference type="ARBA" id="ARBA00023125"/>
    </source>
</evidence>
<dbReference type="PANTHER" id="PTHR46373">
    <property type="entry name" value="PROTEIN RKD4"/>
    <property type="match status" value="1"/>
</dbReference>
<accession>A0A9Q0QVA9</accession>
<reference evidence="9" key="1">
    <citation type="journal article" date="2023" name="Plant J.">
        <title>The genome of the king protea, Protea cynaroides.</title>
        <authorList>
            <person name="Chang J."/>
            <person name="Duong T.A."/>
            <person name="Schoeman C."/>
            <person name="Ma X."/>
            <person name="Roodt D."/>
            <person name="Barker N."/>
            <person name="Li Z."/>
            <person name="Van de Peer Y."/>
            <person name="Mizrachi E."/>
        </authorList>
    </citation>
    <scope>NUCLEOTIDE SEQUENCE</scope>
    <source>
        <tissue evidence="9">Young leaves</tissue>
    </source>
</reference>
<feature type="region of interest" description="Disordered" evidence="7">
    <location>
        <begin position="79"/>
        <end position="112"/>
    </location>
</feature>
<evidence type="ECO:0000256" key="6">
    <source>
        <dbReference type="ARBA" id="ARBA00023242"/>
    </source>
</evidence>
<dbReference type="InterPro" id="IPR003035">
    <property type="entry name" value="RWP-RK_dom"/>
</dbReference>
<evidence type="ECO:0000313" key="10">
    <source>
        <dbReference type="Proteomes" id="UP001141806"/>
    </source>
</evidence>
<dbReference type="OrthoDB" id="6270329at2759"/>
<evidence type="ECO:0000313" key="9">
    <source>
        <dbReference type="EMBL" id="KAJ4973258.1"/>
    </source>
</evidence>
<keyword evidence="2" id="KW-0805">Transcription regulation</keyword>
<evidence type="ECO:0000259" key="8">
    <source>
        <dbReference type="PROSITE" id="PS51519"/>
    </source>
</evidence>
<keyword evidence="5" id="KW-0804">Transcription</keyword>
<organism evidence="9 10">
    <name type="scientific">Protea cynaroides</name>
    <dbReference type="NCBI Taxonomy" id="273540"/>
    <lineage>
        <taxon>Eukaryota</taxon>
        <taxon>Viridiplantae</taxon>
        <taxon>Streptophyta</taxon>
        <taxon>Embryophyta</taxon>
        <taxon>Tracheophyta</taxon>
        <taxon>Spermatophyta</taxon>
        <taxon>Magnoliopsida</taxon>
        <taxon>Proteales</taxon>
        <taxon>Proteaceae</taxon>
        <taxon>Protea</taxon>
    </lineage>
</organism>
<dbReference type="AlphaFoldDB" id="A0A9Q0QVA9"/>
<dbReference type="PROSITE" id="PS51519">
    <property type="entry name" value="RWP_RK"/>
    <property type="match status" value="1"/>
</dbReference>
<feature type="domain" description="RWP-RK" evidence="8">
    <location>
        <begin position="110"/>
        <end position="196"/>
    </location>
</feature>
<keyword evidence="10" id="KW-1185">Reference proteome</keyword>
<evidence type="ECO:0000256" key="1">
    <source>
        <dbReference type="ARBA" id="ARBA00004049"/>
    </source>
</evidence>
<keyword evidence="6" id="KW-0539">Nucleus</keyword>
<comment type="caution">
    <text evidence="9">The sequence shown here is derived from an EMBL/GenBank/DDBJ whole genome shotgun (WGS) entry which is preliminary data.</text>
</comment>
<dbReference type="GO" id="GO:0003700">
    <property type="term" value="F:DNA-binding transcription factor activity"/>
    <property type="evidence" value="ECO:0007669"/>
    <property type="project" value="InterPro"/>
</dbReference>
<proteinExistence type="predicted"/>
<evidence type="ECO:0000256" key="7">
    <source>
        <dbReference type="SAM" id="MobiDB-lite"/>
    </source>
</evidence>
<evidence type="ECO:0000256" key="2">
    <source>
        <dbReference type="ARBA" id="ARBA00023015"/>
    </source>
</evidence>
<dbReference type="EMBL" id="JAMYWD010000004">
    <property type="protein sequence ID" value="KAJ4973258.1"/>
    <property type="molecule type" value="Genomic_DNA"/>
</dbReference>
<protein>
    <recommendedName>
        <fullName evidence="8">RWP-RK domain-containing protein</fullName>
    </recommendedName>
</protein>
<name>A0A9Q0QVA9_9MAGN</name>
<sequence>MDNQSLRSWSGYEMVAYQEDPFIFLEQLYPPDFSGYNTPLSWQWEFPIKDGMFDAIPLMESFIPTDTVMESFSTSQAAEVSTDGSSVKCEPHEETVPYKNASGGCGKDPMKEKKAKRCKEERKSSSNELTRNTVSSYFYMPITQAAKELNVGLTQLKKRCRELGIGRWPHRKLMSLQTLIKNVQEWEQKEGEVTEATLKNAIELLEQEKKLMEVMPDIQLGENTKKLRQACFKSNYKKKKFMGMVEVDLDSSVTMEPYLQLQGQRERGKRVKHEFFP</sequence>
<dbReference type="GO" id="GO:0003677">
    <property type="term" value="F:DNA binding"/>
    <property type="evidence" value="ECO:0007669"/>
    <property type="project" value="UniProtKB-KW"/>
</dbReference>